<sequence length="68" mass="7496">MRAVVTTRRARRGEARHAAGRRDGAAPRAGRTETVWRGVPWDGGIGQSGARRRWVRGCCKARLGAARR</sequence>
<protein>
    <submittedName>
        <fullName evidence="2">Uncharacterized protein</fullName>
    </submittedName>
</protein>
<evidence type="ECO:0000313" key="3">
    <source>
        <dbReference type="Proteomes" id="UP000729402"/>
    </source>
</evidence>
<evidence type="ECO:0000313" key="2">
    <source>
        <dbReference type="EMBL" id="KAG8080876.1"/>
    </source>
</evidence>
<name>A0A8J5SS99_ZIZPA</name>
<dbReference type="AlphaFoldDB" id="A0A8J5SS99"/>
<comment type="caution">
    <text evidence="2">The sequence shown here is derived from an EMBL/GenBank/DDBJ whole genome shotgun (WGS) entry which is preliminary data.</text>
</comment>
<reference evidence="2" key="1">
    <citation type="journal article" date="2021" name="bioRxiv">
        <title>Whole Genome Assembly and Annotation of Northern Wild Rice, Zizania palustris L., Supports a Whole Genome Duplication in the Zizania Genus.</title>
        <authorList>
            <person name="Haas M."/>
            <person name="Kono T."/>
            <person name="Macchietto M."/>
            <person name="Millas R."/>
            <person name="McGilp L."/>
            <person name="Shao M."/>
            <person name="Duquette J."/>
            <person name="Hirsch C.N."/>
            <person name="Kimball J."/>
        </authorList>
    </citation>
    <scope>NUCLEOTIDE SEQUENCE</scope>
    <source>
        <tissue evidence="2">Fresh leaf tissue</tissue>
    </source>
</reference>
<accession>A0A8J5SS99</accession>
<proteinExistence type="predicted"/>
<dbReference type="EMBL" id="JAAALK010000282">
    <property type="protein sequence ID" value="KAG8080876.1"/>
    <property type="molecule type" value="Genomic_DNA"/>
</dbReference>
<evidence type="ECO:0000256" key="1">
    <source>
        <dbReference type="SAM" id="MobiDB-lite"/>
    </source>
</evidence>
<feature type="compositionally biased region" description="Basic and acidic residues" evidence="1">
    <location>
        <begin position="12"/>
        <end position="25"/>
    </location>
</feature>
<dbReference type="Proteomes" id="UP000729402">
    <property type="component" value="Unassembled WGS sequence"/>
</dbReference>
<gene>
    <name evidence="2" type="ORF">GUJ93_ZPchr0007g5539</name>
</gene>
<organism evidence="2 3">
    <name type="scientific">Zizania palustris</name>
    <name type="common">Northern wild rice</name>
    <dbReference type="NCBI Taxonomy" id="103762"/>
    <lineage>
        <taxon>Eukaryota</taxon>
        <taxon>Viridiplantae</taxon>
        <taxon>Streptophyta</taxon>
        <taxon>Embryophyta</taxon>
        <taxon>Tracheophyta</taxon>
        <taxon>Spermatophyta</taxon>
        <taxon>Magnoliopsida</taxon>
        <taxon>Liliopsida</taxon>
        <taxon>Poales</taxon>
        <taxon>Poaceae</taxon>
        <taxon>BOP clade</taxon>
        <taxon>Oryzoideae</taxon>
        <taxon>Oryzeae</taxon>
        <taxon>Zizaniinae</taxon>
        <taxon>Zizania</taxon>
    </lineage>
</organism>
<reference evidence="2" key="2">
    <citation type="submission" date="2021-02" db="EMBL/GenBank/DDBJ databases">
        <authorList>
            <person name="Kimball J.A."/>
            <person name="Haas M.W."/>
            <person name="Macchietto M."/>
            <person name="Kono T."/>
            <person name="Duquette J."/>
            <person name="Shao M."/>
        </authorList>
    </citation>
    <scope>NUCLEOTIDE SEQUENCE</scope>
    <source>
        <tissue evidence="2">Fresh leaf tissue</tissue>
    </source>
</reference>
<feature type="region of interest" description="Disordered" evidence="1">
    <location>
        <begin position="1"/>
        <end position="33"/>
    </location>
</feature>
<keyword evidence="3" id="KW-1185">Reference proteome</keyword>